<dbReference type="PANTHER" id="PTHR10098:SF108">
    <property type="entry name" value="TETRATRICOPEPTIDE REPEAT PROTEIN 28"/>
    <property type="match status" value="1"/>
</dbReference>
<dbReference type="Pfam" id="PF13424">
    <property type="entry name" value="TPR_12"/>
    <property type="match status" value="1"/>
</dbReference>
<dbReference type="EMBL" id="VIGB01000003">
    <property type="protein sequence ID" value="TQF06964.1"/>
    <property type="molecule type" value="Genomic_DNA"/>
</dbReference>
<dbReference type="InterPro" id="IPR019734">
    <property type="entry name" value="TPR_rpt"/>
</dbReference>
<dbReference type="RefSeq" id="WP_141637369.1">
    <property type="nucleotide sequence ID" value="NZ_VIGB01000003.1"/>
</dbReference>
<dbReference type="SUPFAM" id="SSF52540">
    <property type="entry name" value="P-loop containing nucleoside triphosphate hydrolases"/>
    <property type="match status" value="1"/>
</dbReference>
<proteinExistence type="predicted"/>
<accession>A0A540WEX4</accession>
<protein>
    <submittedName>
        <fullName evidence="1">Tetratricopeptide repeat protein</fullName>
    </submittedName>
</protein>
<dbReference type="InterPro" id="IPR011990">
    <property type="entry name" value="TPR-like_helical_dom_sf"/>
</dbReference>
<dbReference type="SUPFAM" id="SSF48452">
    <property type="entry name" value="TPR-like"/>
    <property type="match status" value="1"/>
</dbReference>
<dbReference type="PANTHER" id="PTHR10098">
    <property type="entry name" value="RAPSYN-RELATED"/>
    <property type="match status" value="1"/>
</dbReference>
<keyword evidence="2" id="KW-1185">Reference proteome</keyword>
<gene>
    <name evidence="1" type="ORF">E6W39_38245</name>
</gene>
<dbReference type="Gene3D" id="3.40.50.300">
    <property type="entry name" value="P-loop containing nucleotide triphosphate hydrolases"/>
    <property type="match status" value="1"/>
</dbReference>
<dbReference type="SMART" id="SM00028">
    <property type="entry name" value="TPR"/>
    <property type="match status" value="4"/>
</dbReference>
<dbReference type="OrthoDB" id="3862494at2"/>
<organism evidence="1 2">
    <name type="scientific">Kitasatospora acidiphila</name>
    <dbReference type="NCBI Taxonomy" id="2567942"/>
    <lineage>
        <taxon>Bacteria</taxon>
        <taxon>Bacillati</taxon>
        <taxon>Actinomycetota</taxon>
        <taxon>Actinomycetes</taxon>
        <taxon>Kitasatosporales</taxon>
        <taxon>Streptomycetaceae</taxon>
        <taxon>Kitasatospora</taxon>
    </lineage>
</organism>
<dbReference type="AlphaFoldDB" id="A0A540WEX4"/>
<sequence length="625" mass="67275">MLLRGLGVDAAAVPEDPDAAAALLRTTLAGTRTLLVLDDAAGLTQVRPLLPSGPGCGVLVTCRSPLLALDGATHIRLATLTEAESVTLVALASGRCTEDREVVPLEQADLARLTRLCGRLPLALRIVAARLAARDALPVSSLVGQLTAHEDRLDQLELDDLSVRQSLLMAYESLRASGRRLDRRAADALVAVGALDLPEYSAPLLAGVLESSEAQAGAALDRLVDVALLDEVRLDRFVPHDLVRDFARELAEDVADRRRLTAAALRWFMAGAARSALVLAPELHRQRALPAVPSTGELDQESVLAWGDVECANLVVLAEHSARDGQAATELLTLVQALLPYLRARGRIPELTLLNELALQVALREQDRNAQGIALIDLAGAHFDTGRFAEALRLMDQALPLWRGLRDPSREQLILNNRGMLLGLLGRDEEAVVALQEALALAVEHTDPYNEALALSGLGNLAEKHDPRLAIVHHSRSIEAGKRCGMGLVQMSGLCNIGNAHLGLDEPAEALRHYRAALELETGSGQWHTERECRLGLVEALRRLRRLDEARAACRELLGLAAELQDTYGEGLARHVYGLVLRDVGEPAQALAQWRSALRQLATGDAKVLPDLRELIAAAEAADVA</sequence>
<dbReference type="Proteomes" id="UP000319103">
    <property type="component" value="Unassembled WGS sequence"/>
</dbReference>
<evidence type="ECO:0000313" key="1">
    <source>
        <dbReference type="EMBL" id="TQF06964.1"/>
    </source>
</evidence>
<comment type="caution">
    <text evidence="1">The sequence shown here is derived from an EMBL/GenBank/DDBJ whole genome shotgun (WGS) entry which is preliminary data.</text>
</comment>
<name>A0A540WEX4_9ACTN</name>
<reference evidence="1 2" key="1">
    <citation type="submission" date="2019-06" db="EMBL/GenBank/DDBJ databases">
        <title>Description of Kitasatospora acidophila sp. nov. isolated from pine grove soil, and reclassification of Streptomyces novaecaesareae to Kitasatospora novaeceasareae comb. nov.</title>
        <authorList>
            <person name="Kim M.J."/>
        </authorList>
    </citation>
    <scope>NUCLEOTIDE SEQUENCE [LARGE SCALE GENOMIC DNA]</scope>
    <source>
        <strain evidence="1 2">MMS16-CNU292</strain>
    </source>
</reference>
<dbReference type="Gene3D" id="1.25.40.10">
    <property type="entry name" value="Tetratricopeptide repeat domain"/>
    <property type="match status" value="2"/>
</dbReference>
<evidence type="ECO:0000313" key="2">
    <source>
        <dbReference type="Proteomes" id="UP000319103"/>
    </source>
</evidence>
<dbReference type="InterPro" id="IPR027417">
    <property type="entry name" value="P-loop_NTPase"/>
</dbReference>